<comment type="caution">
    <text evidence="1">The sequence shown here is derived from an EMBL/GenBank/DDBJ whole genome shotgun (WGS) entry which is preliminary data.</text>
</comment>
<sequence>MHIIATVNVPIIFPAHAVDITSTNSPHTLPPLIFATSVFSPLEAKYKDSNNSVTKSSILSINFLEKSPPLSFVNPKTNAPNMACMPIRSVIKPATRTPTSVKRLMQWFVSKPATRVCGRNESRAIQFLVLTDKIDGNCEE</sequence>
<accession>A0ABD1RI67</accession>
<proteinExistence type="predicted"/>
<evidence type="ECO:0000313" key="2">
    <source>
        <dbReference type="Proteomes" id="UP001604277"/>
    </source>
</evidence>
<evidence type="ECO:0000313" key="1">
    <source>
        <dbReference type="EMBL" id="KAL2488110.1"/>
    </source>
</evidence>
<dbReference type="Proteomes" id="UP001604277">
    <property type="component" value="Unassembled WGS sequence"/>
</dbReference>
<dbReference type="AlphaFoldDB" id="A0ABD1RI67"/>
<dbReference type="EMBL" id="JBFOLJ010000012">
    <property type="protein sequence ID" value="KAL2488110.1"/>
    <property type="molecule type" value="Genomic_DNA"/>
</dbReference>
<keyword evidence="2" id="KW-1185">Reference proteome</keyword>
<name>A0ABD1RI67_9LAMI</name>
<gene>
    <name evidence="1" type="ORF">Fot_41402</name>
</gene>
<protein>
    <submittedName>
        <fullName evidence="1">Uncharacterized protein</fullName>
    </submittedName>
</protein>
<reference evidence="2" key="1">
    <citation type="submission" date="2024-07" db="EMBL/GenBank/DDBJ databases">
        <title>Two chromosome-level genome assemblies of Korean endemic species Abeliophyllum distichum and Forsythia ovata (Oleaceae).</title>
        <authorList>
            <person name="Jang H."/>
        </authorList>
    </citation>
    <scope>NUCLEOTIDE SEQUENCE [LARGE SCALE GENOMIC DNA]</scope>
</reference>
<organism evidence="1 2">
    <name type="scientific">Forsythia ovata</name>
    <dbReference type="NCBI Taxonomy" id="205694"/>
    <lineage>
        <taxon>Eukaryota</taxon>
        <taxon>Viridiplantae</taxon>
        <taxon>Streptophyta</taxon>
        <taxon>Embryophyta</taxon>
        <taxon>Tracheophyta</taxon>
        <taxon>Spermatophyta</taxon>
        <taxon>Magnoliopsida</taxon>
        <taxon>eudicotyledons</taxon>
        <taxon>Gunneridae</taxon>
        <taxon>Pentapetalae</taxon>
        <taxon>asterids</taxon>
        <taxon>lamiids</taxon>
        <taxon>Lamiales</taxon>
        <taxon>Oleaceae</taxon>
        <taxon>Forsythieae</taxon>
        <taxon>Forsythia</taxon>
    </lineage>
</organism>